<protein>
    <recommendedName>
        <fullName evidence="1">TASOR pseudo-PARP domain-containing protein</fullName>
    </recommendedName>
</protein>
<accession>S4RQD2</accession>
<dbReference type="GeneTree" id="ENSGT00530000063735"/>
<name>S4RQD2_PETMA</name>
<feature type="domain" description="TASOR pseudo-PARP" evidence="1">
    <location>
        <begin position="9"/>
        <end position="165"/>
    </location>
</feature>
<dbReference type="AlphaFoldDB" id="S4RQD2"/>
<dbReference type="HOGENOM" id="CLU_1177784_0_0_1"/>
<evidence type="ECO:0000259" key="1">
    <source>
        <dbReference type="Pfam" id="PF12509"/>
    </source>
</evidence>
<reference evidence="2" key="1">
    <citation type="submission" date="2025-08" db="UniProtKB">
        <authorList>
            <consortium name="Ensembl"/>
        </authorList>
    </citation>
    <scope>IDENTIFICATION</scope>
</reference>
<dbReference type="PANTHER" id="PTHR16207:SF11">
    <property type="entry name" value="SET DOMAIN-CONTAINING PROTEIN"/>
    <property type="match status" value="1"/>
</dbReference>
<dbReference type="PANTHER" id="PTHR16207">
    <property type="entry name" value="SET DOMAIN-CONTAINING PROTEIN"/>
    <property type="match status" value="1"/>
</dbReference>
<dbReference type="Ensembl" id="ENSPMAT00000007451.1">
    <property type="protein sequence ID" value="ENSPMAP00000007418.1"/>
    <property type="gene ID" value="ENSPMAG00000006728.1"/>
</dbReference>
<dbReference type="InterPro" id="IPR046432">
    <property type="entry name" value="TASOR"/>
</dbReference>
<dbReference type="Pfam" id="PF12509">
    <property type="entry name" value="DUF3715"/>
    <property type="match status" value="1"/>
</dbReference>
<proteinExistence type="predicted"/>
<dbReference type="GO" id="GO:0005654">
    <property type="term" value="C:nucleoplasm"/>
    <property type="evidence" value="ECO:0007669"/>
    <property type="project" value="TreeGrafter"/>
</dbReference>
<dbReference type="GO" id="GO:0045814">
    <property type="term" value="P:negative regulation of gene expression, epigenetic"/>
    <property type="evidence" value="ECO:0007669"/>
    <property type="project" value="InterPro"/>
</dbReference>
<dbReference type="STRING" id="7757.ENSPMAP00000007418"/>
<organism evidence="2">
    <name type="scientific">Petromyzon marinus</name>
    <name type="common">Sea lamprey</name>
    <dbReference type="NCBI Taxonomy" id="7757"/>
    <lineage>
        <taxon>Eukaryota</taxon>
        <taxon>Metazoa</taxon>
        <taxon>Chordata</taxon>
        <taxon>Craniata</taxon>
        <taxon>Vertebrata</taxon>
        <taxon>Cyclostomata</taxon>
        <taxon>Hyperoartia</taxon>
        <taxon>Petromyzontiformes</taxon>
        <taxon>Petromyzontidae</taxon>
        <taxon>Petromyzon</taxon>
    </lineage>
</organism>
<reference evidence="2" key="2">
    <citation type="submission" date="2025-09" db="UniProtKB">
        <authorList>
            <consortium name="Ensembl"/>
        </authorList>
    </citation>
    <scope>IDENTIFICATION</scope>
</reference>
<dbReference type="InterPro" id="IPR022188">
    <property type="entry name" value="TASOR_DUF3715"/>
</dbReference>
<evidence type="ECO:0000313" key="2">
    <source>
        <dbReference type="Ensembl" id="ENSPMAP00000007418.1"/>
    </source>
</evidence>
<sequence>QFNEWRKDMRREGRLEKELDESYGFFLADSERSAKEACQNGLCVGNVKTGCLGTPKMGVYLCSFSDVLQPMQLPIGTGVMLIFKICKKIQIKNIHFKSLLDQLSFEQFFTFSFNPSSQFDCHVSKKLAFVNSSSNNDCFVHKHSQCYLFEFGELDICRRPRQVCPYAMVAFSYEGDGISVPLRDKRHHLPILFSTETKVTPKRHYIVWEGQLMNKGQNLGQVTLKSMQLSVLPIAL</sequence>